<sequence length="57" mass="6379">MGDDQHPGAGDVARRLEDVEDLRLHRDVERRGRFVTDQQVGIVGDRDGDHHALAFAT</sequence>
<gene>
    <name evidence="1" type="ORF">ERS007739_02506</name>
</gene>
<comment type="caution">
    <text evidence="1">The sequence shown here is derived from an EMBL/GenBank/DDBJ whole genome shotgun (WGS) entry which is preliminary data.</text>
</comment>
<proteinExistence type="predicted"/>
<organism evidence="1 2">
    <name type="scientific">Mycobacterium tuberculosis</name>
    <dbReference type="NCBI Taxonomy" id="1773"/>
    <lineage>
        <taxon>Bacteria</taxon>
        <taxon>Bacillati</taxon>
        <taxon>Actinomycetota</taxon>
        <taxon>Actinomycetes</taxon>
        <taxon>Mycobacteriales</taxon>
        <taxon>Mycobacteriaceae</taxon>
        <taxon>Mycobacterium</taxon>
        <taxon>Mycobacterium tuberculosis complex</taxon>
    </lineage>
</organism>
<evidence type="ECO:0000313" key="2">
    <source>
        <dbReference type="Proteomes" id="UP000039021"/>
    </source>
</evidence>
<evidence type="ECO:0000313" key="1">
    <source>
        <dbReference type="EMBL" id="COY37569.1"/>
    </source>
</evidence>
<dbReference type="AlphaFoldDB" id="A0A916PGL7"/>
<reference evidence="2" key="1">
    <citation type="submission" date="2015-03" db="EMBL/GenBank/DDBJ databases">
        <authorList>
            <consortium name="Pathogen Informatics"/>
        </authorList>
    </citation>
    <scope>NUCLEOTIDE SEQUENCE [LARGE SCALE GENOMIC DNA]</scope>
    <source>
        <strain evidence="2">N09902308</strain>
    </source>
</reference>
<accession>A0A916PGL7</accession>
<name>A0A916PGL7_MYCTX</name>
<dbReference type="AntiFam" id="ANF00142">
    <property type="entry name" value="Shadow ORF (opposite yadG)"/>
</dbReference>
<dbReference type="AntiFam" id="ANF00095">
    <property type="entry name" value="Shadow ORF (opposite ABC transporters)"/>
</dbReference>
<dbReference type="EMBL" id="CSBK01001160">
    <property type="protein sequence ID" value="COY37569.1"/>
    <property type="molecule type" value="Genomic_DNA"/>
</dbReference>
<protein>
    <submittedName>
        <fullName evidence="1">Uncharacterized protein</fullName>
    </submittedName>
</protein>
<dbReference type="Proteomes" id="UP000039021">
    <property type="component" value="Unassembled WGS sequence"/>
</dbReference>